<dbReference type="EMBL" id="JBCEVZ010000003">
    <property type="protein sequence ID" value="MEL5993088.1"/>
    <property type="molecule type" value="Genomic_DNA"/>
</dbReference>
<sequence length="71" mass="8403">MNSHFLLLGGLILFLAFCAWLTWPGHKPAPGQMRWKFALKWGWFMLTLICIILLMLLFVMHLIQYPYDATY</sequence>
<organism evidence="2 3">
    <name type="scientific">Hymenobacter segetis</name>
    <dbReference type="NCBI Taxonomy" id="2025509"/>
    <lineage>
        <taxon>Bacteria</taxon>
        <taxon>Pseudomonadati</taxon>
        <taxon>Bacteroidota</taxon>
        <taxon>Cytophagia</taxon>
        <taxon>Cytophagales</taxon>
        <taxon>Hymenobacteraceae</taxon>
        <taxon>Hymenobacter</taxon>
    </lineage>
</organism>
<accession>A0ABU9LRC4</accession>
<keyword evidence="1" id="KW-0812">Transmembrane</keyword>
<comment type="caution">
    <text evidence="2">The sequence shown here is derived from an EMBL/GenBank/DDBJ whole genome shotgun (WGS) entry which is preliminary data.</text>
</comment>
<keyword evidence="1" id="KW-0472">Membrane</keyword>
<evidence type="ECO:0000313" key="2">
    <source>
        <dbReference type="EMBL" id="MEL5993088.1"/>
    </source>
</evidence>
<protein>
    <submittedName>
        <fullName evidence="2">Uncharacterized protein</fullName>
    </submittedName>
</protein>
<dbReference type="Proteomes" id="UP001479606">
    <property type="component" value="Unassembled WGS sequence"/>
</dbReference>
<keyword evidence="3" id="KW-1185">Reference proteome</keyword>
<name>A0ABU9LRC4_9BACT</name>
<proteinExistence type="predicted"/>
<reference evidence="2 3" key="1">
    <citation type="journal article" date="2018" name="Arch. Microbiol.">
        <title>Hymenobacter segetis sp. nov., isolated from soil.</title>
        <authorList>
            <person name="Ten L.N."/>
            <person name="Lim S.J."/>
            <person name="Kim B.O."/>
            <person name="Kang I.K."/>
            <person name="Jung H.Y."/>
        </authorList>
    </citation>
    <scope>NUCLEOTIDE SEQUENCE [LARGE SCALE GENOMIC DNA]</scope>
    <source>
        <strain evidence="2 3">S7-3-11</strain>
    </source>
</reference>
<evidence type="ECO:0000313" key="3">
    <source>
        <dbReference type="Proteomes" id="UP001479606"/>
    </source>
</evidence>
<gene>
    <name evidence="2" type="ORF">AAFH49_02650</name>
</gene>
<feature type="transmembrane region" description="Helical" evidence="1">
    <location>
        <begin position="43"/>
        <end position="63"/>
    </location>
</feature>
<evidence type="ECO:0000256" key="1">
    <source>
        <dbReference type="SAM" id="Phobius"/>
    </source>
</evidence>
<keyword evidence="1" id="KW-1133">Transmembrane helix</keyword>
<feature type="transmembrane region" description="Helical" evidence="1">
    <location>
        <begin position="6"/>
        <end position="23"/>
    </location>
</feature>